<dbReference type="EMBL" id="BAABJE010000010">
    <property type="protein sequence ID" value="GAA4794862.1"/>
    <property type="molecule type" value="Genomic_DNA"/>
</dbReference>
<dbReference type="Proteomes" id="UP001499959">
    <property type="component" value="Unassembled WGS sequence"/>
</dbReference>
<name>A0ABP9BI77_9GAMM</name>
<accession>A0ABP9BI77</accession>
<evidence type="ECO:0000313" key="2">
    <source>
        <dbReference type="EMBL" id="GAA4794862.1"/>
    </source>
</evidence>
<protein>
    <submittedName>
        <fullName evidence="2">Uncharacterized protein</fullName>
    </submittedName>
</protein>
<sequence>MGDGRRDAADFPSAHALHTDIHTDIHTGTVAMNRLLASALAVAALPAVATTPQWTALIVLDDGLEVYNVRIAADSEDACLAQIPSQRGTLIVEPCQPTASAITDPNDANKSIRPHQRIQPSPGSGSGSGGAGNGGNTGSGSSGSGAGGGGGGGW</sequence>
<feature type="compositionally biased region" description="Gly residues" evidence="1">
    <location>
        <begin position="124"/>
        <end position="154"/>
    </location>
</feature>
<proteinExistence type="predicted"/>
<evidence type="ECO:0000256" key="1">
    <source>
        <dbReference type="SAM" id="MobiDB-lite"/>
    </source>
</evidence>
<feature type="compositionally biased region" description="Polar residues" evidence="1">
    <location>
        <begin position="98"/>
        <end position="109"/>
    </location>
</feature>
<evidence type="ECO:0000313" key="3">
    <source>
        <dbReference type="Proteomes" id="UP001499959"/>
    </source>
</evidence>
<reference evidence="3" key="1">
    <citation type="journal article" date="2019" name="Int. J. Syst. Evol. Microbiol.">
        <title>The Global Catalogue of Microorganisms (GCM) 10K type strain sequencing project: providing services to taxonomists for standard genome sequencing and annotation.</title>
        <authorList>
            <consortium name="The Broad Institute Genomics Platform"/>
            <consortium name="The Broad Institute Genome Sequencing Center for Infectious Disease"/>
            <person name="Wu L."/>
            <person name="Ma J."/>
        </authorList>
    </citation>
    <scope>NUCLEOTIDE SEQUENCE [LARGE SCALE GENOMIC DNA]</scope>
    <source>
        <strain evidence="3">JCM 18204</strain>
    </source>
</reference>
<feature type="region of interest" description="Disordered" evidence="1">
    <location>
        <begin position="98"/>
        <end position="154"/>
    </location>
</feature>
<comment type="caution">
    <text evidence="2">The sequence shown here is derived from an EMBL/GenBank/DDBJ whole genome shotgun (WGS) entry which is preliminary data.</text>
</comment>
<keyword evidence="3" id="KW-1185">Reference proteome</keyword>
<gene>
    <name evidence="2" type="ORF">GCM10023307_20640</name>
</gene>
<organism evidence="2 3">
    <name type="scientific">Lysobacter hankyongensis</name>
    <dbReference type="NCBI Taxonomy" id="1176535"/>
    <lineage>
        <taxon>Bacteria</taxon>
        <taxon>Pseudomonadati</taxon>
        <taxon>Pseudomonadota</taxon>
        <taxon>Gammaproteobacteria</taxon>
        <taxon>Lysobacterales</taxon>
        <taxon>Lysobacteraceae</taxon>
        <taxon>Lysobacter</taxon>
    </lineage>
</organism>